<dbReference type="CDD" id="cd14748">
    <property type="entry name" value="PBP2_UgpB"/>
    <property type="match status" value="1"/>
</dbReference>
<proteinExistence type="inferred from homology"/>
<dbReference type="RefSeq" id="WP_155698910.1">
    <property type="nucleotide sequence ID" value="NZ_CP034235.1"/>
</dbReference>
<protein>
    <submittedName>
        <fullName evidence="4">ABC transporter substrate-binding protein</fullName>
    </submittedName>
</protein>
<dbReference type="Proteomes" id="UP000426246">
    <property type="component" value="Chromosome"/>
</dbReference>
<organism evidence="4 5">
    <name type="scientific">Paenibacillus psychroresistens</name>
    <dbReference type="NCBI Taxonomy" id="1778678"/>
    <lineage>
        <taxon>Bacteria</taxon>
        <taxon>Bacillati</taxon>
        <taxon>Bacillota</taxon>
        <taxon>Bacilli</taxon>
        <taxon>Bacillales</taxon>
        <taxon>Paenibacillaceae</taxon>
        <taxon>Paenibacillus</taxon>
    </lineage>
</organism>
<evidence type="ECO:0000256" key="1">
    <source>
        <dbReference type="ARBA" id="ARBA00008520"/>
    </source>
</evidence>
<dbReference type="PANTHER" id="PTHR30061">
    <property type="entry name" value="MALTOSE-BINDING PERIPLASMIC PROTEIN"/>
    <property type="match status" value="1"/>
</dbReference>
<evidence type="ECO:0000256" key="2">
    <source>
        <dbReference type="ARBA" id="ARBA00022448"/>
    </source>
</evidence>
<dbReference type="GO" id="GO:0015768">
    <property type="term" value="P:maltose transport"/>
    <property type="evidence" value="ECO:0007669"/>
    <property type="project" value="TreeGrafter"/>
</dbReference>
<dbReference type="GO" id="GO:0042956">
    <property type="term" value="P:maltodextrin transmembrane transport"/>
    <property type="evidence" value="ECO:0007669"/>
    <property type="project" value="TreeGrafter"/>
</dbReference>
<accession>A0A6B8REH5</accession>
<dbReference type="KEGG" id="ppsc:EHS13_02830"/>
<dbReference type="Gene3D" id="3.40.190.10">
    <property type="entry name" value="Periplasmic binding protein-like II"/>
    <property type="match status" value="2"/>
</dbReference>
<reference evidence="5" key="1">
    <citation type="submission" date="2018-11" db="EMBL/GenBank/DDBJ databases">
        <title>Complete genome sequence of Paenibacillus sp. ML311-T8.</title>
        <authorList>
            <person name="Nam Y.-D."/>
            <person name="Kang J."/>
            <person name="Chung W.-H."/>
            <person name="Park Y.S."/>
        </authorList>
    </citation>
    <scope>NUCLEOTIDE SEQUENCE [LARGE SCALE GENOMIC DNA]</scope>
    <source>
        <strain evidence="5">ML311-T8</strain>
    </source>
</reference>
<name>A0A6B8REH5_9BACL</name>
<dbReference type="GO" id="GO:1901982">
    <property type="term" value="F:maltose binding"/>
    <property type="evidence" value="ECO:0007669"/>
    <property type="project" value="TreeGrafter"/>
</dbReference>
<evidence type="ECO:0000256" key="3">
    <source>
        <dbReference type="ARBA" id="ARBA00022729"/>
    </source>
</evidence>
<dbReference type="GO" id="GO:0055052">
    <property type="term" value="C:ATP-binding cassette (ABC) transporter complex, substrate-binding subunit-containing"/>
    <property type="evidence" value="ECO:0007669"/>
    <property type="project" value="TreeGrafter"/>
</dbReference>
<dbReference type="InterPro" id="IPR006059">
    <property type="entry name" value="SBP"/>
</dbReference>
<evidence type="ECO:0000313" key="4">
    <source>
        <dbReference type="EMBL" id="QGQ93913.1"/>
    </source>
</evidence>
<dbReference type="Pfam" id="PF01547">
    <property type="entry name" value="SBP_bac_1"/>
    <property type="match status" value="1"/>
</dbReference>
<sequence length="446" mass="48361">MMKKAWKNTSLLLLVTTIVCITLVGCSSKKSTEEAVSPAASTGGAATVAPKKDRTEVNFWYLWNGKEAESLETLITEFNASQDLYTVKGLSVPDVQKIVVALSTGNGPDITDNFSSNTASYAEKGILEPLDEYIKRDNYDVSDFVPAALKSGQYKDVTYALPININFNMMFYNKKLFADAGITAPPTTDKELLDAAIKLTQVNDDKTIKVLGFPDFPFVYYVNPMTFAMGGELAAADGTLTPNNPGSIAAINLIKSYREKFGLDNIIKFNSSAKYLDATDPFISGKQAIRFDGPWFGNTVKNGLKIEGLDYGIAPLPGPDGKPELAGGGEIQTSTFFIAKNSKNKDGGWAFLSWLMAKPQMVKFNTLFGNLPSRSSVYDDPALQAIPDFKVFAEAAKNPNLKSFPSLAVQAEYATAFSSEFELAANGKKTAEEAMKAVDAKAKTLK</sequence>
<dbReference type="AlphaFoldDB" id="A0A6B8REH5"/>
<dbReference type="EMBL" id="CP034235">
    <property type="protein sequence ID" value="QGQ93913.1"/>
    <property type="molecule type" value="Genomic_DNA"/>
</dbReference>
<keyword evidence="3" id="KW-0732">Signal</keyword>
<dbReference type="OrthoDB" id="9808332at2"/>
<dbReference type="PROSITE" id="PS51257">
    <property type="entry name" value="PROKAR_LIPOPROTEIN"/>
    <property type="match status" value="1"/>
</dbReference>
<keyword evidence="5" id="KW-1185">Reference proteome</keyword>
<dbReference type="SUPFAM" id="SSF53850">
    <property type="entry name" value="Periplasmic binding protein-like II"/>
    <property type="match status" value="1"/>
</dbReference>
<dbReference type="PANTHER" id="PTHR30061:SF50">
    <property type="entry name" value="MALTOSE_MALTODEXTRIN-BINDING PERIPLASMIC PROTEIN"/>
    <property type="match status" value="1"/>
</dbReference>
<evidence type="ECO:0000313" key="5">
    <source>
        <dbReference type="Proteomes" id="UP000426246"/>
    </source>
</evidence>
<keyword evidence="2" id="KW-0813">Transport</keyword>
<comment type="similarity">
    <text evidence="1">Belongs to the bacterial solute-binding protein 1 family.</text>
</comment>
<gene>
    <name evidence="4" type="ORF">EHS13_02830</name>
</gene>